<evidence type="ECO:0000256" key="2">
    <source>
        <dbReference type="ARBA" id="ARBA00029447"/>
    </source>
</evidence>
<dbReference type="InterPro" id="IPR044398">
    <property type="entry name" value="Globin-sensor_dom"/>
</dbReference>
<organism evidence="5 6">
    <name type="scientific">Paenibacillus aquistagni</name>
    <dbReference type="NCBI Taxonomy" id="1852522"/>
    <lineage>
        <taxon>Bacteria</taxon>
        <taxon>Bacillati</taxon>
        <taxon>Bacillota</taxon>
        <taxon>Bacilli</taxon>
        <taxon>Bacillales</taxon>
        <taxon>Paenibacillaceae</taxon>
        <taxon>Paenibacillus</taxon>
    </lineage>
</organism>
<comment type="similarity">
    <text evidence="2">Belongs to the methyl-accepting chemotaxis (MCP) protein family.</text>
</comment>
<dbReference type="SMART" id="SM00283">
    <property type="entry name" value="MA"/>
    <property type="match status" value="1"/>
</dbReference>
<proteinExistence type="inferred from homology"/>
<accession>A0A1X7LBN3</accession>
<dbReference type="InterPro" id="IPR025991">
    <property type="entry name" value="Chemoreceptor_zinc-bind_dom"/>
</dbReference>
<dbReference type="PANTHER" id="PTHR32089">
    <property type="entry name" value="METHYL-ACCEPTING CHEMOTAXIS PROTEIN MCPB"/>
    <property type="match status" value="1"/>
</dbReference>
<dbReference type="InterPro" id="IPR009050">
    <property type="entry name" value="Globin-like_sf"/>
</dbReference>
<keyword evidence="6" id="KW-1185">Reference proteome</keyword>
<gene>
    <name evidence="5" type="ORF">SAMN06295960_3193</name>
</gene>
<dbReference type="Gene3D" id="1.10.490.10">
    <property type="entry name" value="Globins"/>
    <property type="match status" value="1"/>
</dbReference>
<dbReference type="PANTHER" id="PTHR32089:SF112">
    <property type="entry name" value="LYSOZYME-LIKE PROTEIN-RELATED"/>
    <property type="match status" value="1"/>
</dbReference>
<dbReference type="GO" id="GO:0004888">
    <property type="term" value="F:transmembrane signaling receptor activity"/>
    <property type="evidence" value="ECO:0007669"/>
    <property type="project" value="InterPro"/>
</dbReference>
<dbReference type="InterPro" id="IPR004089">
    <property type="entry name" value="MCPsignal_dom"/>
</dbReference>
<evidence type="ECO:0000259" key="4">
    <source>
        <dbReference type="PROSITE" id="PS50111"/>
    </source>
</evidence>
<name>A0A1X7LBN3_9BACL</name>
<evidence type="ECO:0000256" key="1">
    <source>
        <dbReference type="ARBA" id="ARBA00023224"/>
    </source>
</evidence>
<dbReference type="Pfam" id="PF13682">
    <property type="entry name" value="CZB"/>
    <property type="match status" value="1"/>
</dbReference>
<sequence length="571" mass="64717">MLFKTTARDVHHTIQATDVNATMLHRDMLNVLQIRQEDLTYLRQLEPLIAAHGGTIIQRHLEMSAWMDASSISPEELIIGEQWEALIREYIFSLPKLEWNEQDMSIRNRIAKLYIQRDLTPERFIGITTRIYEIIFPLVIQKYPSKASSILIALHRVLTVDAEWIRDVYQREHDFRYMEMNSESLEQIIKLDKVMPLLAAVDRAMHETSNVSAASEELSASIEEIAEHTMDAADKSETLVRETAHGQAIIRHSLDGFFEVARQFDETKDSFDALHGAIEEVFSIAQVIHQVADQTHLLSLNAAIEAARAGEEGLGFAVVAGEVRKLSEQTKASAEHITRIIQELRATAQEVGGKSQEMALNIHKQAEETQGAITCLEEITEKVQHIGQAAGNIAAIVEEQSAATEEIHSRMHEVVGQIETIQQHARDTGQAIYEMSAKVNELRQEALRTDEGKLTDAQMIRVMETDHLLWRWWVYNSLLGYHEMAAQQIGDHKRCRLGIWMERSKGRQELGSHAAFRALEIPHKKIHQLAAQAATQVEAKQYKEAAAMLPLIEEASEEVLSHLHELSSNLR</sequence>
<dbReference type="GO" id="GO:0019825">
    <property type="term" value="F:oxygen binding"/>
    <property type="evidence" value="ECO:0007669"/>
    <property type="project" value="InterPro"/>
</dbReference>
<dbReference type="RefSeq" id="WP_176228944.1">
    <property type="nucleotide sequence ID" value="NZ_FXAZ01000004.1"/>
</dbReference>
<evidence type="ECO:0000256" key="3">
    <source>
        <dbReference type="PROSITE-ProRule" id="PRU00284"/>
    </source>
</evidence>
<dbReference type="GO" id="GO:0007165">
    <property type="term" value="P:signal transduction"/>
    <property type="evidence" value="ECO:0007669"/>
    <property type="project" value="UniProtKB-KW"/>
</dbReference>
<dbReference type="EMBL" id="FXAZ01000004">
    <property type="protein sequence ID" value="SMG50904.1"/>
    <property type="molecule type" value="Genomic_DNA"/>
</dbReference>
<dbReference type="Proteomes" id="UP000193834">
    <property type="component" value="Unassembled WGS sequence"/>
</dbReference>
<dbReference type="AlphaFoldDB" id="A0A1X7LBN3"/>
<protein>
    <submittedName>
        <fullName evidence="5">Methyl-accepting chemotaxis protein</fullName>
    </submittedName>
</protein>
<dbReference type="STRING" id="1852522.SAMN06295960_3193"/>
<keyword evidence="1 3" id="KW-0807">Transducer</keyword>
<dbReference type="SUPFAM" id="SSF46458">
    <property type="entry name" value="Globin-like"/>
    <property type="match status" value="1"/>
</dbReference>
<feature type="domain" description="Methyl-accepting transducer" evidence="4">
    <location>
        <begin position="207"/>
        <end position="415"/>
    </location>
</feature>
<evidence type="ECO:0000313" key="5">
    <source>
        <dbReference type="EMBL" id="SMG50904.1"/>
    </source>
</evidence>
<dbReference type="PRINTS" id="PR00260">
    <property type="entry name" value="CHEMTRNSDUCR"/>
</dbReference>
<dbReference type="Pfam" id="PF11563">
    <property type="entry name" value="Protoglobin"/>
    <property type="match status" value="1"/>
</dbReference>
<dbReference type="Pfam" id="PF00015">
    <property type="entry name" value="MCPsignal"/>
    <property type="match status" value="1"/>
</dbReference>
<evidence type="ECO:0000313" key="6">
    <source>
        <dbReference type="Proteomes" id="UP000193834"/>
    </source>
</evidence>
<dbReference type="Gene3D" id="1.20.120.30">
    <property type="entry name" value="Aspartate receptor, ligand-binding domain"/>
    <property type="match status" value="1"/>
</dbReference>
<dbReference type="Gene3D" id="1.10.287.950">
    <property type="entry name" value="Methyl-accepting chemotaxis protein"/>
    <property type="match status" value="1"/>
</dbReference>
<dbReference type="SUPFAM" id="SSF58104">
    <property type="entry name" value="Methyl-accepting chemotaxis protein (MCP) signaling domain"/>
    <property type="match status" value="1"/>
</dbReference>
<reference evidence="5 6" key="1">
    <citation type="submission" date="2017-04" db="EMBL/GenBank/DDBJ databases">
        <authorList>
            <person name="Afonso C.L."/>
            <person name="Miller P.J."/>
            <person name="Scott M.A."/>
            <person name="Spackman E."/>
            <person name="Goraichik I."/>
            <person name="Dimitrov K.M."/>
            <person name="Suarez D.L."/>
            <person name="Swayne D.E."/>
        </authorList>
    </citation>
    <scope>NUCLEOTIDE SEQUENCE [LARGE SCALE GENOMIC DNA]</scope>
    <source>
        <strain evidence="5 6">11</strain>
    </source>
</reference>
<dbReference type="InterPro" id="IPR012292">
    <property type="entry name" value="Globin/Proto"/>
</dbReference>
<dbReference type="GO" id="GO:0006935">
    <property type="term" value="P:chemotaxis"/>
    <property type="evidence" value="ECO:0007669"/>
    <property type="project" value="InterPro"/>
</dbReference>
<dbReference type="InterPro" id="IPR004090">
    <property type="entry name" value="Chemotax_Me-accpt_rcpt"/>
</dbReference>
<dbReference type="GO" id="GO:0016020">
    <property type="term" value="C:membrane"/>
    <property type="evidence" value="ECO:0007669"/>
    <property type="project" value="InterPro"/>
</dbReference>
<dbReference type="PROSITE" id="PS50111">
    <property type="entry name" value="CHEMOTAXIS_TRANSDUC_2"/>
    <property type="match status" value="1"/>
</dbReference>
<dbReference type="GO" id="GO:0020037">
    <property type="term" value="F:heme binding"/>
    <property type="evidence" value="ECO:0007669"/>
    <property type="project" value="InterPro"/>
</dbReference>